<feature type="region of interest" description="Disordered" evidence="6">
    <location>
        <begin position="1"/>
        <end position="31"/>
    </location>
</feature>
<protein>
    <recommendedName>
        <fullName evidence="7">Zn(2)-C6 fungal-type domain-containing protein</fullName>
    </recommendedName>
</protein>
<dbReference type="InterPro" id="IPR036864">
    <property type="entry name" value="Zn2-C6_fun-type_DNA-bd_sf"/>
</dbReference>
<dbReference type="InterPro" id="IPR001138">
    <property type="entry name" value="Zn2Cys6_DnaBD"/>
</dbReference>
<evidence type="ECO:0000313" key="8">
    <source>
        <dbReference type="EMBL" id="CEL61430.1"/>
    </source>
</evidence>
<dbReference type="PROSITE" id="PS00463">
    <property type="entry name" value="ZN2_CY6_FUNGAL_1"/>
    <property type="match status" value="1"/>
</dbReference>
<sequence length="280" mass="31409">MHSYGQAEAESFAGIDPGTTGNFVPKSPQRLADRVSQGTQCDRCYASEARCVYEQSSNACTRCQRLRINCTSARSKSKSKTIHTNEWSENTLSLIPRPSGNTLSAYQTLSSWIPWNYDLTQIVTEGHQGTGDQLKARLRELAGKRNAIPAEPAWENRPLRRLVACIRCRKYRSKCIRDVPGTNVCQRCRESRSECRYTPLNRGKVPSSSTSRNLPGLRISSVITDEDAENLFTIFREKMNGGIMIFDDTIHTPAVLKSRCPALFTTICAVVSHYWHSILG</sequence>
<reference evidence="8 9" key="1">
    <citation type="submission" date="2014-11" db="EMBL/GenBank/DDBJ databases">
        <authorList>
            <person name="Wibberg Daniel"/>
        </authorList>
    </citation>
    <scope>NUCLEOTIDE SEQUENCE [LARGE SCALE GENOMIC DNA]</scope>
    <source>
        <strain evidence="8">Rhizoctonia solani AG1-IB 7/3/14</strain>
    </source>
</reference>
<evidence type="ECO:0000256" key="1">
    <source>
        <dbReference type="ARBA" id="ARBA00004123"/>
    </source>
</evidence>
<accession>A0A0B7FUN5</accession>
<evidence type="ECO:0000256" key="5">
    <source>
        <dbReference type="ARBA" id="ARBA00023242"/>
    </source>
</evidence>
<gene>
    <name evidence="8" type="ORF">RSOLAG1IB_10022</name>
</gene>
<dbReference type="SUPFAM" id="SSF57701">
    <property type="entry name" value="Zn2/Cys6 DNA-binding domain"/>
    <property type="match status" value="1"/>
</dbReference>
<dbReference type="PANTHER" id="PTHR31845:SF19">
    <property type="entry name" value="TRANSCRIPTION FACTOR DOMAIN-CONTAINING PROTEIN"/>
    <property type="match status" value="1"/>
</dbReference>
<dbReference type="AlphaFoldDB" id="A0A0B7FUN5"/>
<dbReference type="CDD" id="cd00067">
    <property type="entry name" value="GAL4"/>
    <property type="match status" value="1"/>
</dbReference>
<dbReference type="EMBL" id="LN679155">
    <property type="protein sequence ID" value="CEL61430.1"/>
    <property type="molecule type" value="Genomic_DNA"/>
</dbReference>
<keyword evidence="2" id="KW-0805">Transcription regulation</keyword>
<dbReference type="PANTHER" id="PTHR31845">
    <property type="entry name" value="FINGER DOMAIN PROTEIN, PUTATIVE-RELATED"/>
    <property type="match status" value="1"/>
</dbReference>
<feature type="domain" description="Zn(2)-C6 fungal-type" evidence="7">
    <location>
        <begin position="164"/>
        <end position="197"/>
    </location>
</feature>
<dbReference type="PROSITE" id="PS50048">
    <property type="entry name" value="ZN2_CY6_FUNGAL_2"/>
    <property type="match status" value="1"/>
</dbReference>
<dbReference type="InterPro" id="IPR051089">
    <property type="entry name" value="prtT"/>
</dbReference>
<name>A0A0B7FUN5_THACB</name>
<dbReference type="GO" id="GO:0000976">
    <property type="term" value="F:transcription cis-regulatory region binding"/>
    <property type="evidence" value="ECO:0007669"/>
    <property type="project" value="TreeGrafter"/>
</dbReference>
<keyword evidence="3" id="KW-0238">DNA-binding</keyword>
<dbReference type="Pfam" id="PF00172">
    <property type="entry name" value="Zn_clus"/>
    <property type="match status" value="1"/>
</dbReference>
<evidence type="ECO:0000256" key="6">
    <source>
        <dbReference type="SAM" id="MobiDB-lite"/>
    </source>
</evidence>
<comment type="subcellular location">
    <subcellularLocation>
        <location evidence="1">Nucleus</location>
    </subcellularLocation>
</comment>
<evidence type="ECO:0000256" key="3">
    <source>
        <dbReference type="ARBA" id="ARBA00023125"/>
    </source>
</evidence>
<organism evidence="8 9">
    <name type="scientific">Thanatephorus cucumeris (strain AG1-IB / isolate 7/3/14)</name>
    <name type="common">Lettuce bottom rot fungus</name>
    <name type="synonym">Rhizoctonia solani</name>
    <dbReference type="NCBI Taxonomy" id="1108050"/>
    <lineage>
        <taxon>Eukaryota</taxon>
        <taxon>Fungi</taxon>
        <taxon>Dikarya</taxon>
        <taxon>Basidiomycota</taxon>
        <taxon>Agaricomycotina</taxon>
        <taxon>Agaricomycetes</taxon>
        <taxon>Cantharellales</taxon>
        <taxon>Ceratobasidiaceae</taxon>
        <taxon>Rhizoctonia</taxon>
        <taxon>Rhizoctonia solani AG-1</taxon>
    </lineage>
</organism>
<dbReference type="Gene3D" id="4.10.240.10">
    <property type="entry name" value="Zn(2)-C6 fungal-type DNA-binding domain"/>
    <property type="match status" value="1"/>
</dbReference>
<dbReference type="GO" id="GO:0005634">
    <property type="term" value="C:nucleus"/>
    <property type="evidence" value="ECO:0007669"/>
    <property type="project" value="UniProtKB-SubCell"/>
</dbReference>
<evidence type="ECO:0000313" key="9">
    <source>
        <dbReference type="Proteomes" id="UP000059188"/>
    </source>
</evidence>
<dbReference type="GO" id="GO:0000981">
    <property type="term" value="F:DNA-binding transcription factor activity, RNA polymerase II-specific"/>
    <property type="evidence" value="ECO:0007669"/>
    <property type="project" value="InterPro"/>
</dbReference>
<keyword evidence="5" id="KW-0539">Nucleus</keyword>
<dbReference type="Proteomes" id="UP000059188">
    <property type="component" value="Unassembled WGS sequence"/>
</dbReference>
<evidence type="ECO:0000256" key="2">
    <source>
        <dbReference type="ARBA" id="ARBA00023015"/>
    </source>
</evidence>
<proteinExistence type="predicted"/>
<evidence type="ECO:0000256" key="4">
    <source>
        <dbReference type="ARBA" id="ARBA00023163"/>
    </source>
</evidence>
<keyword evidence="4" id="KW-0804">Transcription</keyword>
<evidence type="ECO:0000259" key="7">
    <source>
        <dbReference type="PROSITE" id="PS50048"/>
    </source>
</evidence>
<keyword evidence="9" id="KW-1185">Reference proteome</keyword>
<dbReference type="SMART" id="SM00066">
    <property type="entry name" value="GAL4"/>
    <property type="match status" value="2"/>
</dbReference>
<dbReference type="GO" id="GO:0008270">
    <property type="term" value="F:zinc ion binding"/>
    <property type="evidence" value="ECO:0007669"/>
    <property type="project" value="InterPro"/>
</dbReference>